<reference evidence="1 2" key="1">
    <citation type="journal article" date="2014" name="Nat. Commun.">
        <title>Molecular traces of alternative social organization in a termite genome.</title>
        <authorList>
            <person name="Terrapon N."/>
            <person name="Li C."/>
            <person name="Robertson H.M."/>
            <person name="Ji L."/>
            <person name="Meng X."/>
            <person name="Booth W."/>
            <person name="Chen Z."/>
            <person name="Childers C.P."/>
            <person name="Glastad K.M."/>
            <person name="Gokhale K."/>
            <person name="Gowin J."/>
            <person name="Gronenberg W."/>
            <person name="Hermansen R.A."/>
            <person name="Hu H."/>
            <person name="Hunt B.G."/>
            <person name="Huylmans A.K."/>
            <person name="Khalil S.M."/>
            <person name="Mitchell R.D."/>
            <person name="Munoz-Torres M.C."/>
            <person name="Mustard J.A."/>
            <person name="Pan H."/>
            <person name="Reese J.T."/>
            <person name="Scharf M.E."/>
            <person name="Sun F."/>
            <person name="Vogel H."/>
            <person name="Xiao J."/>
            <person name="Yang W."/>
            <person name="Yang Z."/>
            <person name="Yang Z."/>
            <person name="Zhou J."/>
            <person name="Zhu J."/>
            <person name="Brent C.S."/>
            <person name="Elsik C.G."/>
            <person name="Goodisman M.A."/>
            <person name="Liberles D.A."/>
            <person name="Roe R.M."/>
            <person name="Vargo E.L."/>
            <person name="Vilcinskas A."/>
            <person name="Wang J."/>
            <person name="Bornberg-Bauer E."/>
            <person name="Korb J."/>
            <person name="Zhang G."/>
            <person name="Liebig J."/>
        </authorList>
    </citation>
    <scope>NUCLEOTIDE SEQUENCE [LARGE SCALE GENOMIC DNA]</scope>
    <source>
        <tissue evidence="1">Whole organism</tissue>
    </source>
</reference>
<keyword evidence="2" id="KW-1185">Reference proteome</keyword>
<sequence length="106" mass="12134">MNWKGIGHITFSSEILLVILRKITKTPIQDSRSLGQDLNLGSPEYSSNHSTTIFSRTDCGRDRCNTVSEISVQFSVVLIIWDLRLSRQVQSIKSSQLIDREDFIEY</sequence>
<dbReference type="AlphaFoldDB" id="A0A067R6M5"/>
<name>A0A067R6M5_ZOONE</name>
<gene>
    <name evidence="1" type="ORF">L798_07173</name>
</gene>
<dbReference type="Proteomes" id="UP000027135">
    <property type="component" value="Unassembled WGS sequence"/>
</dbReference>
<evidence type="ECO:0000313" key="2">
    <source>
        <dbReference type="Proteomes" id="UP000027135"/>
    </source>
</evidence>
<proteinExistence type="predicted"/>
<evidence type="ECO:0000313" key="1">
    <source>
        <dbReference type="EMBL" id="KDR17992.1"/>
    </source>
</evidence>
<organism evidence="1 2">
    <name type="scientific">Zootermopsis nevadensis</name>
    <name type="common">Dampwood termite</name>
    <dbReference type="NCBI Taxonomy" id="136037"/>
    <lineage>
        <taxon>Eukaryota</taxon>
        <taxon>Metazoa</taxon>
        <taxon>Ecdysozoa</taxon>
        <taxon>Arthropoda</taxon>
        <taxon>Hexapoda</taxon>
        <taxon>Insecta</taxon>
        <taxon>Pterygota</taxon>
        <taxon>Neoptera</taxon>
        <taxon>Polyneoptera</taxon>
        <taxon>Dictyoptera</taxon>
        <taxon>Blattodea</taxon>
        <taxon>Blattoidea</taxon>
        <taxon>Termitoidae</taxon>
        <taxon>Termopsidae</taxon>
        <taxon>Zootermopsis</taxon>
    </lineage>
</organism>
<protein>
    <submittedName>
        <fullName evidence="1">Uncharacterized protein</fullName>
    </submittedName>
</protein>
<accession>A0A067R6M5</accession>
<dbReference type="EMBL" id="KK852708">
    <property type="protein sequence ID" value="KDR17992.1"/>
    <property type="molecule type" value="Genomic_DNA"/>
</dbReference>
<dbReference type="InParanoid" id="A0A067R6M5"/>